<protein>
    <submittedName>
        <fullName evidence="1">Uncharacterized protein</fullName>
    </submittedName>
</protein>
<evidence type="ECO:0000313" key="1">
    <source>
        <dbReference type="EMBL" id="KAI3820328.1"/>
    </source>
</evidence>
<organism evidence="1 2">
    <name type="scientific">Smallanthus sonchifolius</name>
    <dbReference type="NCBI Taxonomy" id="185202"/>
    <lineage>
        <taxon>Eukaryota</taxon>
        <taxon>Viridiplantae</taxon>
        <taxon>Streptophyta</taxon>
        <taxon>Embryophyta</taxon>
        <taxon>Tracheophyta</taxon>
        <taxon>Spermatophyta</taxon>
        <taxon>Magnoliopsida</taxon>
        <taxon>eudicotyledons</taxon>
        <taxon>Gunneridae</taxon>
        <taxon>Pentapetalae</taxon>
        <taxon>asterids</taxon>
        <taxon>campanulids</taxon>
        <taxon>Asterales</taxon>
        <taxon>Asteraceae</taxon>
        <taxon>Asteroideae</taxon>
        <taxon>Heliantheae alliance</taxon>
        <taxon>Millerieae</taxon>
        <taxon>Smallanthus</taxon>
    </lineage>
</organism>
<name>A0ACB9JIL4_9ASTR</name>
<accession>A0ACB9JIL4</accession>
<reference evidence="2" key="1">
    <citation type="journal article" date="2022" name="Mol. Ecol. Resour.">
        <title>The genomes of chicory, endive, great burdock and yacon provide insights into Asteraceae palaeo-polyploidization history and plant inulin production.</title>
        <authorList>
            <person name="Fan W."/>
            <person name="Wang S."/>
            <person name="Wang H."/>
            <person name="Wang A."/>
            <person name="Jiang F."/>
            <person name="Liu H."/>
            <person name="Zhao H."/>
            <person name="Xu D."/>
            <person name="Zhang Y."/>
        </authorList>
    </citation>
    <scope>NUCLEOTIDE SEQUENCE [LARGE SCALE GENOMIC DNA]</scope>
    <source>
        <strain evidence="2">cv. Yunnan</strain>
    </source>
</reference>
<reference evidence="1 2" key="2">
    <citation type="journal article" date="2022" name="Mol. Ecol. Resour.">
        <title>The genomes of chicory, endive, great burdock and yacon provide insights into Asteraceae paleo-polyploidization history and plant inulin production.</title>
        <authorList>
            <person name="Fan W."/>
            <person name="Wang S."/>
            <person name="Wang H."/>
            <person name="Wang A."/>
            <person name="Jiang F."/>
            <person name="Liu H."/>
            <person name="Zhao H."/>
            <person name="Xu D."/>
            <person name="Zhang Y."/>
        </authorList>
    </citation>
    <scope>NUCLEOTIDE SEQUENCE [LARGE SCALE GENOMIC DNA]</scope>
    <source>
        <strain evidence="2">cv. Yunnan</strain>
        <tissue evidence="1">Leaves</tissue>
    </source>
</reference>
<gene>
    <name evidence="1" type="ORF">L1987_07873</name>
</gene>
<dbReference type="Proteomes" id="UP001056120">
    <property type="component" value="Linkage Group LG03"/>
</dbReference>
<proteinExistence type="predicted"/>
<keyword evidence="2" id="KW-1185">Reference proteome</keyword>
<comment type="caution">
    <text evidence="1">The sequence shown here is derived from an EMBL/GenBank/DDBJ whole genome shotgun (WGS) entry which is preliminary data.</text>
</comment>
<evidence type="ECO:0000313" key="2">
    <source>
        <dbReference type="Proteomes" id="UP001056120"/>
    </source>
</evidence>
<dbReference type="EMBL" id="CM042020">
    <property type="protein sequence ID" value="KAI3820328.1"/>
    <property type="molecule type" value="Genomic_DNA"/>
</dbReference>
<sequence>MLQRNTRNQFTNQINQEDESIIIANVNKDVKTELTLHHHHTNNSRSATTTPADFGSKKMGSTARILTLSLYSPTTTRFSYSLITFPKFHPPPRKLYQVFRPLSTAAAAAAPITDEPSLES</sequence>